<evidence type="ECO:0000313" key="2">
    <source>
        <dbReference type="Proteomes" id="UP001597262"/>
    </source>
</evidence>
<dbReference type="Proteomes" id="UP001597262">
    <property type="component" value="Unassembled WGS sequence"/>
</dbReference>
<name>A0ABW3RZQ8_9BACL</name>
<keyword evidence="2" id="KW-1185">Reference proteome</keyword>
<protein>
    <submittedName>
        <fullName evidence="1">Uncharacterized protein</fullName>
    </submittedName>
</protein>
<organism evidence="1 2">
    <name type="scientific">Paenibacillus puldeungensis</name>
    <dbReference type="NCBI Taxonomy" id="696536"/>
    <lineage>
        <taxon>Bacteria</taxon>
        <taxon>Bacillati</taxon>
        <taxon>Bacillota</taxon>
        <taxon>Bacilli</taxon>
        <taxon>Bacillales</taxon>
        <taxon>Paenibacillaceae</taxon>
        <taxon>Paenibacillus</taxon>
    </lineage>
</organism>
<accession>A0ABW3RZQ8</accession>
<comment type="caution">
    <text evidence="1">The sequence shown here is derived from an EMBL/GenBank/DDBJ whole genome shotgun (WGS) entry which is preliminary data.</text>
</comment>
<evidence type="ECO:0000313" key="1">
    <source>
        <dbReference type="EMBL" id="MFD1177719.1"/>
    </source>
</evidence>
<dbReference type="RefSeq" id="WP_379320166.1">
    <property type="nucleotide sequence ID" value="NZ_JBHTLM010000011.1"/>
</dbReference>
<reference evidence="2" key="1">
    <citation type="journal article" date="2019" name="Int. J. Syst. Evol. Microbiol.">
        <title>The Global Catalogue of Microorganisms (GCM) 10K type strain sequencing project: providing services to taxonomists for standard genome sequencing and annotation.</title>
        <authorList>
            <consortium name="The Broad Institute Genomics Platform"/>
            <consortium name="The Broad Institute Genome Sequencing Center for Infectious Disease"/>
            <person name="Wu L."/>
            <person name="Ma J."/>
        </authorList>
    </citation>
    <scope>NUCLEOTIDE SEQUENCE [LARGE SCALE GENOMIC DNA]</scope>
    <source>
        <strain evidence="2">CCUG 59189</strain>
    </source>
</reference>
<proteinExistence type="predicted"/>
<gene>
    <name evidence="1" type="ORF">ACFQ3W_15615</name>
</gene>
<sequence length="78" mass="8209">MFTNQLTSPQTLTSNASKGALSMFDYVMYGADGKPEEAKLNPDGNLSVSKGSQVVVTVVTDQPVTFTYGQAFQASPSG</sequence>
<dbReference type="EMBL" id="JBHTLM010000011">
    <property type="protein sequence ID" value="MFD1177719.1"/>
    <property type="molecule type" value="Genomic_DNA"/>
</dbReference>